<organism evidence="1 2">
    <name type="scientific">Clostridium felsineum</name>
    <dbReference type="NCBI Taxonomy" id="36839"/>
    <lineage>
        <taxon>Bacteria</taxon>
        <taxon>Bacillati</taxon>
        <taxon>Bacillota</taxon>
        <taxon>Clostridia</taxon>
        <taxon>Eubacteriales</taxon>
        <taxon>Clostridiaceae</taxon>
        <taxon>Clostridium</taxon>
    </lineage>
</organism>
<proteinExistence type="predicted"/>
<dbReference type="EMBL" id="CP096983">
    <property type="protein sequence ID" value="URZ11466.1"/>
    <property type="molecule type" value="Genomic_DNA"/>
</dbReference>
<dbReference type="RefSeq" id="WP_077832782.1">
    <property type="nucleotide sequence ID" value="NZ_CP096983.1"/>
</dbReference>
<dbReference type="KEGG" id="crw:CROST_021830"/>
<dbReference type="AlphaFoldDB" id="A0A1S8MDQ0"/>
<evidence type="ECO:0000313" key="2">
    <source>
        <dbReference type="Proteomes" id="UP000190951"/>
    </source>
</evidence>
<keyword evidence="2" id="KW-1185">Reference proteome</keyword>
<dbReference type="Proteomes" id="UP000190951">
    <property type="component" value="Chromosome"/>
</dbReference>
<protein>
    <submittedName>
        <fullName evidence="1">Uncharacterized protein</fullName>
    </submittedName>
</protein>
<sequence>MRDIKKYTNKMTKGEFIKKADKETWCPNAYGLKCFSDIDLDKCVLDFITCHECFEIALQNIKFKEEEKMNNATVKTIMTLGAMLGRDYDYEFIKHSNESKVSIYKKGKLIKTDCVDAVEITNEDEFKIWVWNWLYRTKYQSKEAAATISTNRMI</sequence>
<name>A0A1S8MDQ0_9CLOT</name>
<reference evidence="1 2" key="1">
    <citation type="submission" date="2022-04" db="EMBL/GenBank/DDBJ databases">
        <title>Genome sequence of C. roseum typestrain.</title>
        <authorList>
            <person name="Poehlein A."/>
            <person name="Schoch T."/>
            <person name="Duerre P."/>
            <person name="Daniel R."/>
        </authorList>
    </citation>
    <scope>NUCLEOTIDE SEQUENCE [LARGE SCALE GENOMIC DNA]</scope>
    <source>
        <strain evidence="1 2">DSM 7320</strain>
    </source>
</reference>
<dbReference type="STRING" id="84029.CROST_36110"/>
<accession>A0A1S8MDQ0</accession>
<evidence type="ECO:0000313" key="1">
    <source>
        <dbReference type="EMBL" id="URZ11466.1"/>
    </source>
</evidence>
<gene>
    <name evidence="1" type="ORF">CROST_021830</name>
</gene>